<evidence type="ECO:0000256" key="3">
    <source>
        <dbReference type="ARBA" id="ARBA00022722"/>
    </source>
</evidence>
<evidence type="ECO:0000256" key="13">
    <source>
        <dbReference type="ARBA" id="ARBA00065075"/>
    </source>
</evidence>
<keyword evidence="9 14" id="KW-0238">DNA-binding</keyword>
<keyword evidence="6 14" id="KW-0227">DNA damage</keyword>
<dbReference type="InterPro" id="IPR012337">
    <property type="entry name" value="RNaseH-like_sf"/>
</dbReference>
<comment type="catalytic activity">
    <reaction evidence="12 14">
        <text>Endonucleolytic cleavage at a junction such as a reciprocal single-stranded crossover between two homologous DNA duplexes (Holliday junction).</text>
        <dbReference type="EC" id="3.1.21.10"/>
    </reaction>
</comment>
<dbReference type="OrthoDB" id="9805499at2"/>
<dbReference type="CDD" id="cd16962">
    <property type="entry name" value="RuvC"/>
    <property type="match status" value="1"/>
</dbReference>
<dbReference type="Gene3D" id="3.30.420.10">
    <property type="entry name" value="Ribonuclease H-like superfamily/Ribonuclease H"/>
    <property type="match status" value="1"/>
</dbReference>
<organism evidence="16 17">
    <name type="scientific">Synergistes jonesii</name>
    <dbReference type="NCBI Taxonomy" id="2754"/>
    <lineage>
        <taxon>Bacteria</taxon>
        <taxon>Thermotogati</taxon>
        <taxon>Synergistota</taxon>
        <taxon>Synergistia</taxon>
        <taxon>Synergistales</taxon>
        <taxon>Synergistaceae</taxon>
        <taxon>Synergistes</taxon>
    </lineage>
</organism>
<evidence type="ECO:0000256" key="15">
    <source>
        <dbReference type="NCBIfam" id="TIGR00228"/>
    </source>
</evidence>
<accession>A0A073J4B0</accession>
<evidence type="ECO:0000256" key="6">
    <source>
        <dbReference type="ARBA" id="ARBA00022763"/>
    </source>
</evidence>
<dbReference type="PROSITE" id="PS01321">
    <property type="entry name" value="RUVC"/>
    <property type="match status" value="1"/>
</dbReference>
<dbReference type="eggNOG" id="COG0817">
    <property type="taxonomic scope" value="Bacteria"/>
</dbReference>
<dbReference type="InterPro" id="IPR020563">
    <property type="entry name" value="X-over_junc_endoDNase_Mg_BS"/>
</dbReference>
<evidence type="ECO:0000256" key="4">
    <source>
        <dbReference type="ARBA" id="ARBA00022723"/>
    </source>
</evidence>
<keyword evidence="3 14" id="KW-0540">Nuclease</keyword>
<evidence type="ECO:0000313" key="17">
    <source>
        <dbReference type="Proteomes" id="UP000027665"/>
    </source>
</evidence>
<name>A0A073J4B0_9BACT</name>
<comment type="function">
    <text evidence="14">The RuvA-RuvB-RuvC complex processes Holliday junction (HJ) DNA during genetic recombination and DNA repair. Endonuclease that resolves HJ intermediates. Cleaves cruciform DNA by making single-stranded nicks across the HJ at symmetrical positions within the homologous arms, yielding a 5'-phosphate and a 3'-hydroxyl group; requires a central core of homology in the junction. The consensus cleavage sequence is 5'-(A/T)TT(C/G)-3'. Cleavage occurs on the 3'-side of the TT dinucleotide at the point of strand exchange. HJ branch migration catalyzed by RuvA-RuvB allows RuvC to scan DNA until it finds its consensus sequence, where it cleaves and resolves the cruciform DNA.</text>
</comment>
<keyword evidence="2 14" id="KW-0963">Cytoplasm</keyword>
<dbReference type="SUPFAM" id="SSF53098">
    <property type="entry name" value="Ribonuclease H-like"/>
    <property type="match status" value="1"/>
</dbReference>
<dbReference type="PATRIC" id="fig|2754.20.peg.819"/>
<dbReference type="EC" id="3.1.21.10" evidence="14 15"/>
<dbReference type="PANTHER" id="PTHR30194:SF3">
    <property type="entry name" value="CROSSOVER JUNCTION ENDODEOXYRIBONUCLEASE RUVC"/>
    <property type="match status" value="1"/>
</dbReference>
<dbReference type="GO" id="GO:0005737">
    <property type="term" value="C:cytoplasm"/>
    <property type="evidence" value="ECO:0007669"/>
    <property type="project" value="UniProtKB-SubCell"/>
</dbReference>
<keyword evidence="4 14" id="KW-0479">Metal-binding</keyword>
<dbReference type="PRINTS" id="PR00696">
    <property type="entry name" value="RSOLVASERUVC"/>
</dbReference>
<dbReference type="NCBIfam" id="NF000711">
    <property type="entry name" value="PRK00039.2-1"/>
    <property type="match status" value="1"/>
</dbReference>
<gene>
    <name evidence="14" type="primary">ruvC</name>
    <name evidence="16" type="ORF">EH55_03460</name>
</gene>
<sequence length="173" mass="18369">MQRSNSGILRALGIDPGLGTLGYGVVSQSGNDLICEAYGVIRTSAKLSLSARLSRLYDGLRAVAKEFPPGMVAVEKLFFGRNVTTAEMVWQARGVVLLFAAQLGFEPYEIKPSEVKLAVCGYGGAEKAQVQGMVAQLLGLEKNPSPDDAADALAIAIAGIAVRSYDRNIMKGY</sequence>
<evidence type="ECO:0000256" key="1">
    <source>
        <dbReference type="ARBA" id="ARBA00009518"/>
    </source>
</evidence>
<keyword evidence="8 14" id="KW-0460">Magnesium</keyword>
<feature type="binding site" evidence="14">
    <location>
        <position position="75"/>
    </location>
    <ligand>
        <name>Mg(2+)</name>
        <dbReference type="ChEBI" id="CHEBI:18420"/>
        <label>2</label>
    </ligand>
</feature>
<comment type="subunit">
    <text evidence="13 14">Homodimer which binds Holliday junction (HJ) DNA. The HJ becomes 2-fold symmetrical on binding to RuvC with unstacked arms; it has a different conformation from HJ DNA in complex with RuvA. In the full resolvosome a probable DNA-RuvA(4)-RuvB(12)-RuvC(2) complex forms which resolves the HJ.</text>
</comment>
<dbReference type="GO" id="GO:0008821">
    <property type="term" value="F:crossover junction DNA endonuclease activity"/>
    <property type="evidence" value="ECO:0007669"/>
    <property type="project" value="UniProtKB-UniRule"/>
</dbReference>
<comment type="subcellular location">
    <subcellularLocation>
        <location evidence="14">Cytoplasm</location>
    </subcellularLocation>
</comment>
<dbReference type="GO" id="GO:0000287">
    <property type="term" value="F:magnesium ion binding"/>
    <property type="evidence" value="ECO:0007669"/>
    <property type="project" value="UniProtKB-UniRule"/>
</dbReference>
<dbReference type="GO" id="GO:0048476">
    <property type="term" value="C:Holliday junction resolvase complex"/>
    <property type="evidence" value="ECO:0007669"/>
    <property type="project" value="UniProtKB-UniRule"/>
</dbReference>
<evidence type="ECO:0000256" key="8">
    <source>
        <dbReference type="ARBA" id="ARBA00022842"/>
    </source>
</evidence>
<keyword evidence="17" id="KW-1185">Reference proteome</keyword>
<feature type="active site" evidence="14">
    <location>
        <position position="75"/>
    </location>
</feature>
<feature type="active site" evidence="14">
    <location>
        <position position="15"/>
    </location>
</feature>
<keyword evidence="5 14" id="KW-0255">Endonuclease</keyword>
<keyword evidence="11 14" id="KW-0234">DNA repair</keyword>
<evidence type="ECO:0000256" key="9">
    <source>
        <dbReference type="ARBA" id="ARBA00023125"/>
    </source>
</evidence>
<dbReference type="InterPro" id="IPR002176">
    <property type="entry name" value="X-over_junc_endoDNase_RuvC"/>
</dbReference>
<dbReference type="RefSeq" id="WP_037975642.1">
    <property type="nucleotide sequence ID" value="NZ_CAMETI010000047.1"/>
</dbReference>
<evidence type="ECO:0000256" key="7">
    <source>
        <dbReference type="ARBA" id="ARBA00022801"/>
    </source>
</evidence>
<keyword evidence="10 14" id="KW-0233">DNA recombination</keyword>
<dbReference type="NCBIfam" id="TIGR00228">
    <property type="entry name" value="ruvC"/>
    <property type="match status" value="1"/>
</dbReference>
<evidence type="ECO:0000256" key="14">
    <source>
        <dbReference type="HAMAP-Rule" id="MF_00034"/>
    </source>
</evidence>
<evidence type="ECO:0000313" key="16">
    <source>
        <dbReference type="EMBL" id="KEJ92527.1"/>
    </source>
</evidence>
<comment type="cofactor">
    <cofactor evidence="14">
        <name>Mg(2+)</name>
        <dbReference type="ChEBI" id="CHEBI:18420"/>
    </cofactor>
    <text evidence="14">Binds 2 Mg(2+) ion per subunit.</text>
</comment>
<dbReference type="STRING" id="2754.EH55_03460"/>
<dbReference type="Proteomes" id="UP000027665">
    <property type="component" value="Unassembled WGS sequence"/>
</dbReference>
<feature type="binding site" evidence="14">
    <location>
        <position position="15"/>
    </location>
    <ligand>
        <name>Mg(2+)</name>
        <dbReference type="ChEBI" id="CHEBI:18420"/>
        <label>1</label>
    </ligand>
</feature>
<dbReference type="Pfam" id="PF02075">
    <property type="entry name" value="RuvC"/>
    <property type="match status" value="1"/>
</dbReference>
<feature type="active site" evidence="14">
    <location>
        <position position="148"/>
    </location>
</feature>
<dbReference type="EMBL" id="JMKI01000026">
    <property type="protein sequence ID" value="KEJ92527.1"/>
    <property type="molecule type" value="Genomic_DNA"/>
</dbReference>
<reference evidence="16 17" key="1">
    <citation type="submission" date="2014-04" db="EMBL/GenBank/DDBJ databases">
        <title>Draft Genome Sequence of Synergistes jonesii.</title>
        <authorList>
            <person name="Coil D.A."/>
            <person name="Eisen J.A."/>
            <person name="Holland-Moritz H.E."/>
        </authorList>
    </citation>
    <scope>NUCLEOTIDE SEQUENCE [LARGE SCALE GENOMIC DNA]</scope>
    <source>
        <strain evidence="16 17">78-1</strain>
    </source>
</reference>
<keyword evidence="7 14" id="KW-0378">Hydrolase</keyword>
<evidence type="ECO:0000256" key="11">
    <source>
        <dbReference type="ARBA" id="ARBA00023204"/>
    </source>
</evidence>
<feature type="binding site" evidence="14">
    <location>
        <position position="148"/>
    </location>
    <ligand>
        <name>Mg(2+)</name>
        <dbReference type="ChEBI" id="CHEBI:18420"/>
        <label>1</label>
    </ligand>
</feature>
<dbReference type="FunFam" id="3.30.420.10:FF:000002">
    <property type="entry name" value="Crossover junction endodeoxyribonuclease RuvC"/>
    <property type="match status" value="1"/>
</dbReference>
<evidence type="ECO:0000256" key="2">
    <source>
        <dbReference type="ARBA" id="ARBA00022490"/>
    </source>
</evidence>
<comment type="similarity">
    <text evidence="1 14">Belongs to the RuvC family.</text>
</comment>
<dbReference type="HAMAP" id="MF_00034">
    <property type="entry name" value="RuvC"/>
    <property type="match status" value="1"/>
</dbReference>
<dbReference type="GeneID" id="90983401"/>
<evidence type="ECO:0000256" key="5">
    <source>
        <dbReference type="ARBA" id="ARBA00022759"/>
    </source>
</evidence>
<dbReference type="PANTHER" id="PTHR30194">
    <property type="entry name" value="CROSSOVER JUNCTION ENDODEOXYRIBONUCLEASE RUVC"/>
    <property type="match status" value="1"/>
</dbReference>
<dbReference type="GO" id="GO:0003677">
    <property type="term" value="F:DNA binding"/>
    <property type="evidence" value="ECO:0007669"/>
    <property type="project" value="UniProtKB-KW"/>
</dbReference>
<dbReference type="AlphaFoldDB" id="A0A073J4B0"/>
<dbReference type="GO" id="GO:0006310">
    <property type="term" value="P:DNA recombination"/>
    <property type="evidence" value="ECO:0007669"/>
    <property type="project" value="UniProtKB-UniRule"/>
</dbReference>
<dbReference type="GO" id="GO:0006281">
    <property type="term" value="P:DNA repair"/>
    <property type="evidence" value="ECO:0007669"/>
    <property type="project" value="UniProtKB-UniRule"/>
</dbReference>
<proteinExistence type="inferred from homology"/>
<dbReference type="InterPro" id="IPR036397">
    <property type="entry name" value="RNaseH_sf"/>
</dbReference>
<evidence type="ECO:0000256" key="10">
    <source>
        <dbReference type="ARBA" id="ARBA00023172"/>
    </source>
</evidence>
<protein>
    <recommendedName>
        <fullName evidence="14 15">Crossover junction endodeoxyribonuclease RuvC</fullName>
        <ecNumber evidence="14 15">3.1.21.10</ecNumber>
    </recommendedName>
    <alternativeName>
        <fullName evidence="14">Holliday junction nuclease RuvC</fullName>
    </alternativeName>
    <alternativeName>
        <fullName evidence="14">Holliday junction resolvase RuvC</fullName>
    </alternativeName>
</protein>
<evidence type="ECO:0000256" key="12">
    <source>
        <dbReference type="ARBA" id="ARBA00029354"/>
    </source>
</evidence>
<comment type="caution">
    <text evidence="16">The sequence shown here is derived from an EMBL/GenBank/DDBJ whole genome shotgun (WGS) entry which is preliminary data.</text>
</comment>